<dbReference type="EMBL" id="BDIP01006723">
    <property type="protein sequence ID" value="GCA64265.1"/>
    <property type="molecule type" value="Genomic_DNA"/>
</dbReference>
<sequence>MGGSVSYRRQATALLGAQLNSYTLYRVYTLCTHSFSNLELENALRVSKEPMITLLDQFDLPHSFIEPNEHR</sequence>
<evidence type="ECO:0000313" key="1">
    <source>
        <dbReference type="EMBL" id="GCA64265.1"/>
    </source>
</evidence>
<proteinExistence type="predicted"/>
<protein>
    <submittedName>
        <fullName evidence="1">Uncharacterized protein</fullName>
    </submittedName>
</protein>
<reference evidence="1 2" key="1">
    <citation type="journal article" date="2018" name="PLoS ONE">
        <title>The draft genome of Kipferlia bialata reveals reductive genome evolution in fornicate parasites.</title>
        <authorList>
            <person name="Tanifuji G."/>
            <person name="Takabayashi S."/>
            <person name="Kume K."/>
            <person name="Takagi M."/>
            <person name="Nakayama T."/>
            <person name="Kamikawa R."/>
            <person name="Inagaki Y."/>
            <person name="Hashimoto T."/>
        </authorList>
    </citation>
    <scope>NUCLEOTIDE SEQUENCE [LARGE SCALE GENOMIC DNA]</scope>
    <source>
        <strain evidence="1">NY0173</strain>
    </source>
</reference>
<dbReference type="AlphaFoldDB" id="A0A391NSN7"/>
<dbReference type="Proteomes" id="UP000265618">
    <property type="component" value="Unassembled WGS sequence"/>
</dbReference>
<name>A0A391NSN7_9EUKA</name>
<gene>
    <name evidence="1" type="ORF">KIPB_013774</name>
</gene>
<evidence type="ECO:0000313" key="2">
    <source>
        <dbReference type="Proteomes" id="UP000265618"/>
    </source>
</evidence>
<organism evidence="1 2">
    <name type="scientific">Kipferlia bialata</name>
    <dbReference type="NCBI Taxonomy" id="797122"/>
    <lineage>
        <taxon>Eukaryota</taxon>
        <taxon>Metamonada</taxon>
        <taxon>Carpediemonas-like organisms</taxon>
        <taxon>Kipferlia</taxon>
    </lineage>
</organism>
<accession>A0A391NSN7</accession>
<comment type="caution">
    <text evidence="1">The sequence shown here is derived from an EMBL/GenBank/DDBJ whole genome shotgun (WGS) entry which is preliminary data.</text>
</comment>
<keyword evidence="2" id="KW-1185">Reference proteome</keyword>